<reference evidence="2 3" key="1">
    <citation type="submission" date="2019-07" db="EMBL/GenBank/DDBJ databases">
        <title>Genomic Encyclopedia of Type Strains, Phase IV (KMG-IV): sequencing the most valuable type-strain genomes for metagenomic binning, comparative biology and taxonomic classification.</title>
        <authorList>
            <person name="Goeker M."/>
        </authorList>
    </citation>
    <scope>NUCLEOTIDE SEQUENCE [LARGE SCALE GENOMIC DNA]</scope>
    <source>
        <strain evidence="2 3">DSM 18961</strain>
    </source>
</reference>
<proteinExistence type="predicted"/>
<dbReference type="OrthoDB" id="1343140at2"/>
<comment type="caution">
    <text evidence="2">The sequence shown here is derived from an EMBL/GenBank/DDBJ whole genome shotgun (WGS) entry which is preliminary data.</text>
</comment>
<protein>
    <submittedName>
        <fullName evidence="2">Uncharacterized protein</fullName>
    </submittedName>
</protein>
<gene>
    <name evidence="2" type="ORF">C7447_102115</name>
</gene>
<name>A0A5S5DS91_9FLAO</name>
<feature type="transmembrane region" description="Helical" evidence="1">
    <location>
        <begin position="17"/>
        <end position="42"/>
    </location>
</feature>
<dbReference type="Proteomes" id="UP000323136">
    <property type="component" value="Unassembled WGS sequence"/>
</dbReference>
<dbReference type="EMBL" id="VNIA01000002">
    <property type="protein sequence ID" value="TYP98800.1"/>
    <property type="molecule type" value="Genomic_DNA"/>
</dbReference>
<organism evidence="2 3">
    <name type="scientific">Tenacibaculum adriaticum</name>
    <dbReference type="NCBI Taxonomy" id="413713"/>
    <lineage>
        <taxon>Bacteria</taxon>
        <taxon>Pseudomonadati</taxon>
        <taxon>Bacteroidota</taxon>
        <taxon>Flavobacteriia</taxon>
        <taxon>Flavobacteriales</taxon>
        <taxon>Flavobacteriaceae</taxon>
        <taxon>Tenacibaculum</taxon>
    </lineage>
</organism>
<keyword evidence="3" id="KW-1185">Reference proteome</keyword>
<dbReference type="RefSeq" id="WP_148869613.1">
    <property type="nucleotide sequence ID" value="NZ_VNIA01000002.1"/>
</dbReference>
<evidence type="ECO:0000313" key="2">
    <source>
        <dbReference type="EMBL" id="TYP98800.1"/>
    </source>
</evidence>
<evidence type="ECO:0000313" key="3">
    <source>
        <dbReference type="Proteomes" id="UP000323136"/>
    </source>
</evidence>
<sequence>MILLIFFNEPQIDSNSFLLSLFGGALGGGIFSLIAIILNNYFEKNKYEKEIKTFLWKEKIQASKKASEFYLEIINYFNLAIANLELILDEEIGYSSLSEKIAFHENRINSINSFEHHHVNIFYDLVSEEAKNQSIKLNKAIHKIKLLNIDDDRDKIIFLITDIRDCYSSLENIYIDQLSNVRSNIKSYIE</sequence>
<dbReference type="AlphaFoldDB" id="A0A5S5DS91"/>
<keyword evidence="1" id="KW-1133">Transmembrane helix</keyword>
<evidence type="ECO:0000256" key="1">
    <source>
        <dbReference type="SAM" id="Phobius"/>
    </source>
</evidence>
<accession>A0A5S5DS91</accession>
<keyword evidence="1" id="KW-0472">Membrane</keyword>
<keyword evidence="1" id="KW-0812">Transmembrane</keyword>